<reference evidence="2 3" key="1">
    <citation type="submission" date="2023-03" db="EMBL/GenBank/DDBJ databases">
        <title>WGS of Gossypium arboreum.</title>
        <authorList>
            <person name="Yu D."/>
        </authorList>
    </citation>
    <scope>NUCLEOTIDE SEQUENCE [LARGE SCALE GENOMIC DNA]</scope>
    <source>
        <tissue evidence="2">Leaf</tissue>
    </source>
</reference>
<feature type="domain" description="Reverse transcriptase zinc-binding" evidence="1">
    <location>
        <begin position="19"/>
        <end position="108"/>
    </location>
</feature>
<organism evidence="2 3">
    <name type="scientific">Gossypium arboreum</name>
    <name type="common">Tree cotton</name>
    <name type="synonym">Gossypium nanking</name>
    <dbReference type="NCBI Taxonomy" id="29729"/>
    <lineage>
        <taxon>Eukaryota</taxon>
        <taxon>Viridiplantae</taxon>
        <taxon>Streptophyta</taxon>
        <taxon>Embryophyta</taxon>
        <taxon>Tracheophyta</taxon>
        <taxon>Spermatophyta</taxon>
        <taxon>Magnoliopsida</taxon>
        <taxon>eudicotyledons</taxon>
        <taxon>Gunneridae</taxon>
        <taxon>Pentapetalae</taxon>
        <taxon>rosids</taxon>
        <taxon>malvids</taxon>
        <taxon>Malvales</taxon>
        <taxon>Malvaceae</taxon>
        <taxon>Malvoideae</taxon>
        <taxon>Gossypium</taxon>
    </lineage>
</organism>
<comment type="caution">
    <text evidence="2">The sequence shown here is derived from an EMBL/GenBank/DDBJ whole genome shotgun (WGS) entry which is preliminary data.</text>
</comment>
<dbReference type="Pfam" id="PF13966">
    <property type="entry name" value="zf-RVT"/>
    <property type="match status" value="1"/>
</dbReference>
<gene>
    <name evidence="2" type="ORF">PVK06_034237</name>
</gene>
<name>A0ABR0NEK2_GOSAR</name>
<dbReference type="InterPro" id="IPR026960">
    <property type="entry name" value="RVT-Znf"/>
</dbReference>
<sequence length="110" mass="13308">MNHQEDQIIWRGEPTGEYTIHSGHKLLLQEGQSQRQPNYNHFYKRLWSLDLPPKIKITIWRFFCNFLPTFYNLHYKRLMGSADCHRCQNGMESKEHVFRECPIAKEAWKN</sequence>
<accession>A0ABR0NEK2</accession>
<proteinExistence type="predicted"/>
<protein>
    <recommendedName>
        <fullName evidence="1">Reverse transcriptase zinc-binding domain-containing protein</fullName>
    </recommendedName>
</protein>
<keyword evidence="3" id="KW-1185">Reference proteome</keyword>
<dbReference type="EMBL" id="JARKNE010000010">
    <property type="protein sequence ID" value="KAK5793101.1"/>
    <property type="molecule type" value="Genomic_DNA"/>
</dbReference>
<evidence type="ECO:0000313" key="2">
    <source>
        <dbReference type="EMBL" id="KAK5793101.1"/>
    </source>
</evidence>
<evidence type="ECO:0000259" key="1">
    <source>
        <dbReference type="Pfam" id="PF13966"/>
    </source>
</evidence>
<dbReference type="Proteomes" id="UP001358586">
    <property type="component" value="Chromosome 10"/>
</dbReference>
<evidence type="ECO:0000313" key="3">
    <source>
        <dbReference type="Proteomes" id="UP001358586"/>
    </source>
</evidence>